<dbReference type="GO" id="GO:0005615">
    <property type="term" value="C:extracellular space"/>
    <property type="evidence" value="ECO:0007669"/>
    <property type="project" value="TreeGrafter"/>
</dbReference>
<evidence type="ECO:0000256" key="7">
    <source>
        <dbReference type="PROSITE-ProRule" id="PRU01379"/>
    </source>
</evidence>
<dbReference type="PROSITE" id="PS52035">
    <property type="entry name" value="PEPTIDASE_M14"/>
    <property type="match status" value="1"/>
</dbReference>
<sequence>MAQPKHVDKLGIRPPVEDVLEWFRSAGFTEEIVGESIQKRNLILFHQTIQPKRRSSSSTKSDGNDAAPTPNNNTRKTILFMSLVHGNEPLGLINLLQTAEALTAHRAQNLFSLALKEGEELLLLFFPIVNVDAYALNQKFSQSEEMGGCRRTNLNHTCSSSSINATTACPELTDDGVDLNRNFPLDWDDSSFERGEAGDDNDDGVHCTYGYAGYQPFSEPETRAIQGVVEKYSPIDASISYHSRANSNQGLLIHPFAIDVYHEYKSKDSKLRIQQFGESMNPKKGFNFWGGREYFPDVYVVGNAKNAIHYTARGTALDWLYTKGNVSTPFVHESGTPCDRRWCSSRHEQIVKNNARIYAEAGVTLVELVLDVKHPRSHFISVFLASLVIIVSVFIAFHGNNPLLRLLRKRLNASWNGTGRQCFGRRYSSPQRNVEMKPLIL</sequence>
<dbReference type="Gene3D" id="3.40.630.10">
    <property type="entry name" value="Zn peptidases"/>
    <property type="match status" value="1"/>
</dbReference>
<keyword evidence="4" id="KW-0378">Hydrolase</keyword>
<proteinExistence type="inferred from homology"/>
<keyword evidence="3" id="KW-0645">Protease</keyword>
<keyword evidence="5" id="KW-0862">Zinc</keyword>
<dbReference type="GO" id="GO:0004181">
    <property type="term" value="F:metallocarboxypeptidase activity"/>
    <property type="evidence" value="ECO:0007669"/>
    <property type="project" value="InterPro"/>
</dbReference>
<comment type="cofactor">
    <cofactor evidence="1">
        <name>Zn(2+)</name>
        <dbReference type="ChEBI" id="CHEBI:29105"/>
    </cofactor>
</comment>
<comment type="caution">
    <text evidence="7">Lacks conserved residue(s) required for the propagation of feature annotation.</text>
</comment>
<dbReference type="GO" id="GO:0006508">
    <property type="term" value="P:proteolysis"/>
    <property type="evidence" value="ECO:0007669"/>
    <property type="project" value="UniProtKB-KW"/>
</dbReference>
<evidence type="ECO:0000256" key="8">
    <source>
        <dbReference type="SAM" id="MobiDB-lite"/>
    </source>
</evidence>
<dbReference type="GO" id="GO:0008270">
    <property type="term" value="F:zinc ion binding"/>
    <property type="evidence" value="ECO:0007669"/>
    <property type="project" value="InterPro"/>
</dbReference>
<dbReference type="SMART" id="SM00631">
    <property type="entry name" value="Zn_pept"/>
    <property type="match status" value="1"/>
</dbReference>
<evidence type="ECO:0000256" key="4">
    <source>
        <dbReference type="ARBA" id="ARBA00022801"/>
    </source>
</evidence>
<dbReference type="EMBL" id="HBNS01004053">
    <property type="protein sequence ID" value="CAE4584613.1"/>
    <property type="molecule type" value="Transcribed_RNA"/>
</dbReference>
<accession>A0A7S4QKM6</accession>
<name>A0A7S4QKM6_9STRA</name>
<keyword evidence="9" id="KW-1133">Transmembrane helix</keyword>
<comment type="similarity">
    <text evidence="2 7">Belongs to the peptidase M14 family.</text>
</comment>
<keyword evidence="9" id="KW-0472">Membrane</keyword>
<dbReference type="PANTHER" id="PTHR11705">
    <property type="entry name" value="PROTEASE FAMILY M14 CARBOXYPEPTIDASE A,B"/>
    <property type="match status" value="1"/>
</dbReference>
<dbReference type="InterPro" id="IPR000834">
    <property type="entry name" value="Peptidase_M14"/>
</dbReference>
<feature type="domain" description="Peptidase M14" evidence="10">
    <location>
        <begin position="3"/>
        <end position="362"/>
    </location>
</feature>
<evidence type="ECO:0000256" key="2">
    <source>
        <dbReference type="ARBA" id="ARBA00005988"/>
    </source>
</evidence>
<organism evidence="11">
    <name type="scientific">Ditylum brightwellii</name>
    <dbReference type="NCBI Taxonomy" id="49249"/>
    <lineage>
        <taxon>Eukaryota</taxon>
        <taxon>Sar</taxon>
        <taxon>Stramenopiles</taxon>
        <taxon>Ochrophyta</taxon>
        <taxon>Bacillariophyta</taxon>
        <taxon>Mediophyceae</taxon>
        <taxon>Lithodesmiophycidae</taxon>
        <taxon>Lithodesmiales</taxon>
        <taxon>Lithodesmiaceae</taxon>
        <taxon>Ditylum</taxon>
    </lineage>
</organism>
<evidence type="ECO:0000256" key="9">
    <source>
        <dbReference type="SAM" id="Phobius"/>
    </source>
</evidence>
<reference evidence="11" key="1">
    <citation type="submission" date="2021-01" db="EMBL/GenBank/DDBJ databases">
        <authorList>
            <person name="Corre E."/>
            <person name="Pelletier E."/>
            <person name="Niang G."/>
            <person name="Scheremetjew M."/>
            <person name="Finn R."/>
            <person name="Kale V."/>
            <person name="Holt S."/>
            <person name="Cochrane G."/>
            <person name="Meng A."/>
            <person name="Brown T."/>
            <person name="Cohen L."/>
        </authorList>
    </citation>
    <scope>NUCLEOTIDE SEQUENCE</scope>
    <source>
        <strain evidence="11">GSO104</strain>
    </source>
</reference>
<keyword evidence="9" id="KW-0812">Transmembrane</keyword>
<dbReference type="Pfam" id="PF00246">
    <property type="entry name" value="Peptidase_M14"/>
    <property type="match status" value="1"/>
</dbReference>
<protein>
    <recommendedName>
        <fullName evidence="10">Peptidase M14 domain-containing protein</fullName>
    </recommendedName>
</protein>
<evidence type="ECO:0000256" key="3">
    <source>
        <dbReference type="ARBA" id="ARBA00022670"/>
    </source>
</evidence>
<evidence type="ECO:0000313" key="11">
    <source>
        <dbReference type="EMBL" id="CAE4584613.1"/>
    </source>
</evidence>
<gene>
    <name evidence="11" type="ORF">DBRI00130_LOCUS3292</name>
</gene>
<feature type="transmembrane region" description="Helical" evidence="9">
    <location>
        <begin position="379"/>
        <end position="400"/>
    </location>
</feature>
<dbReference type="SUPFAM" id="SSF53187">
    <property type="entry name" value="Zn-dependent exopeptidases"/>
    <property type="match status" value="1"/>
</dbReference>
<evidence type="ECO:0000259" key="10">
    <source>
        <dbReference type="PROSITE" id="PS52035"/>
    </source>
</evidence>
<keyword evidence="6" id="KW-0482">Metalloprotease</keyword>
<evidence type="ECO:0000256" key="1">
    <source>
        <dbReference type="ARBA" id="ARBA00001947"/>
    </source>
</evidence>
<evidence type="ECO:0000256" key="6">
    <source>
        <dbReference type="ARBA" id="ARBA00023049"/>
    </source>
</evidence>
<feature type="region of interest" description="Disordered" evidence="8">
    <location>
        <begin position="50"/>
        <end position="73"/>
    </location>
</feature>
<dbReference type="PANTHER" id="PTHR11705:SF143">
    <property type="entry name" value="SLL0236 PROTEIN"/>
    <property type="match status" value="1"/>
</dbReference>
<dbReference type="AlphaFoldDB" id="A0A7S4QKM6"/>
<evidence type="ECO:0000256" key="5">
    <source>
        <dbReference type="ARBA" id="ARBA00022833"/>
    </source>
</evidence>